<reference evidence="1 2" key="1">
    <citation type="submission" date="2019-02" db="EMBL/GenBank/DDBJ databases">
        <authorList>
            <person name="Li S.-H."/>
        </authorList>
    </citation>
    <scope>NUCLEOTIDE SEQUENCE [LARGE SCALE GENOMIC DNA]</scope>
    <source>
        <strain evidence="1 2">IMCC14385</strain>
    </source>
</reference>
<evidence type="ECO:0000313" key="1">
    <source>
        <dbReference type="EMBL" id="QFU76829.1"/>
    </source>
</evidence>
<accession>A0A5P9NMH8</accession>
<dbReference type="RefSeq" id="WP_153239971.1">
    <property type="nucleotide sequence ID" value="NZ_CP036422.1"/>
</dbReference>
<dbReference type="Proteomes" id="UP000326287">
    <property type="component" value="Chromosome"/>
</dbReference>
<dbReference type="EMBL" id="CP036422">
    <property type="protein sequence ID" value="QFU76829.1"/>
    <property type="molecule type" value="Genomic_DNA"/>
</dbReference>
<proteinExistence type="predicted"/>
<organism evidence="1 2">
    <name type="scientific">Halioglobus maricola</name>
    <dbReference type="NCBI Taxonomy" id="2601894"/>
    <lineage>
        <taxon>Bacteria</taxon>
        <taxon>Pseudomonadati</taxon>
        <taxon>Pseudomonadota</taxon>
        <taxon>Gammaproteobacteria</taxon>
        <taxon>Cellvibrionales</taxon>
        <taxon>Halieaceae</taxon>
        <taxon>Halioglobus</taxon>
    </lineage>
</organism>
<dbReference type="KEGG" id="halc:EY643_14875"/>
<dbReference type="SUPFAM" id="SSF63829">
    <property type="entry name" value="Calcium-dependent phosphotriesterase"/>
    <property type="match status" value="1"/>
</dbReference>
<name>A0A5P9NMH8_9GAMM</name>
<keyword evidence="2" id="KW-1185">Reference proteome</keyword>
<dbReference type="AlphaFoldDB" id="A0A5P9NMH8"/>
<evidence type="ECO:0000313" key="2">
    <source>
        <dbReference type="Proteomes" id="UP000326287"/>
    </source>
</evidence>
<dbReference type="OrthoDB" id="3276947at2"/>
<protein>
    <submittedName>
        <fullName evidence="1">Uncharacterized protein</fullName>
    </submittedName>
</protein>
<gene>
    <name evidence="1" type="ORF">EY643_14875</name>
</gene>
<sequence>MTRNTAITILLAVLGLWLGWRYLNAGLDRPTPTTEADVPAFIGSPAHPRPIAPAYDREQHPFLAPIGRNSMHNDAAQSDSYTWAGPLGQSAEVSTQQFHRILGSCVAQSFASNGLMYGTCVTPFGVTLVARRPDTLEIVARQLITRWLPIGQKFSGGVYFHLDEQDRVLLASNDLSIQRWQLQAQGSNYRWQLEADFPVGDILDAAGPGPHRIIDTMPDWEGNYWVITRAGLVGVVDSEGNNGRAIELTDEGIDNAMAVGRNGLFVVSDHAMYSFKRAKDGSIEVQWREAYDRGSAPKEGTMGWGSGTTPTLIGSEYVAVTDNADGRINVMVYAQTPRSGSQQVCKHPIFPANRGTTENSLAAVGYSLIAENNYGYSGPRNVPQSAPGLTRVDIVPNGAGCTTAWENLTITSPSAVPKVSEANGLIYLYTRDKGNPADLHAWYFTAVDFHSGELVYKQLTGTGWLFNNHYGSISISPEGAAYVGMMGGVVKIVDGAP</sequence>